<keyword evidence="1" id="KW-1133">Transmembrane helix</keyword>
<dbReference type="InterPro" id="IPR016990">
    <property type="entry name" value="UCP032162_TM"/>
</dbReference>
<feature type="transmembrane region" description="Helical" evidence="1">
    <location>
        <begin position="48"/>
        <end position="67"/>
    </location>
</feature>
<gene>
    <name evidence="2" type="ORF">QO010_003058</name>
</gene>
<dbReference type="InterPro" id="IPR019253">
    <property type="entry name" value="DUF2244_TM"/>
</dbReference>
<dbReference type="RefSeq" id="WP_307350491.1">
    <property type="nucleotide sequence ID" value="NZ_JAUSVS010000006.1"/>
</dbReference>
<keyword evidence="1" id="KW-0812">Transmembrane</keyword>
<proteinExistence type="predicted"/>
<sequence>MSGKLYMDAVITPNRSMGPQGFKIVLGVAIVGSMILAIALFIMGAWPAPFFLGLDVFFLWLALRSNFRAAERRERLQISVETVRVLKEHDDISELVWESPTAFTALDLEEPGEHQMRVRLRMSGKIYTVGRDLSPEERVALGEAIDRAIRAARADRHPGW</sequence>
<accession>A0ABU0IVA2</accession>
<evidence type="ECO:0000256" key="1">
    <source>
        <dbReference type="SAM" id="Phobius"/>
    </source>
</evidence>
<reference evidence="2 3" key="1">
    <citation type="submission" date="2023-07" db="EMBL/GenBank/DDBJ databases">
        <title>Genomic Encyclopedia of Type Strains, Phase IV (KMG-IV): sequencing the most valuable type-strain genomes for metagenomic binning, comparative biology and taxonomic classification.</title>
        <authorList>
            <person name="Goeker M."/>
        </authorList>
    </citation>
    <scope>NUCLEOTIDE SEQUENCE [LARGE SCALE GENOMIC DNA]</scope>
    <source>
        <strain evidence="2 3">DSM 18695</strain>
    </source>
</reference>
<dbReference type="PIRSF" id="PIRSF032162">
    <property type="entry name" value="UCP032162_imp"/>
    <property type="match status" value="1"/>
</dbReference>
<comment type="caution">
    <text evidence="2">The sequence shown here is derived from an EMBL/GenBank/DDBJ whole genome shotgun (WGS) entry which is preliminary data.</text>
</comment>
<organism evidence="2 3">
    <name type="scientific">Caulobacter ginsengisoli</name>
    <dbReference type="NCBI Taxonomy" id="400775"/>
    <lineage>
        <taxon>Bacteria</taxon>
        <taxon>Pseudomonadati</taxon>
        <taxon>Pseudomonadota</taxon>
        <taxon>Alphaproteobacteria</taxon>
        <taxon>Caulobacterales</taxon>
        <taxon>Caulobacteraceae</taxon>
        <taxon>Caulobacter</taxon>
    </lineage>
</organism>
<keyword evidence="1" id="KW-0472">Membrane</keyword>
<keyword evidence="3" id="KW-1185">Reference proteome</keyword>
<dbReference type="EMBL" id="JAUSVS010000006">
    <property type="protein sequence ID" value="MDQ0465271.1"/>
    <property type="molecule type" value="Genomic_DNA"/>
</dbReference>
<evidence type="ECO:0000313" key="2">
    <source>
        <dbReference type="EMBL" id="MDQ0465271.1"/>
    </source>
</evidence>
<evidence type="ECO:0000313" key="3">
    <source>
        <dbReference type="Proteomes" id="UP001228905"/>
    </source>
</evidence>
<dbReference type="Proteomes" id="UP001228905">
    <property type="component" value="Unassembled WGS sequence"/>
</dbReference>
<feature type="transmembrane region" description="Helical" evidence="1">
    <location>
        <begin position="21"/>
        <end position="42"/>
    </location>
</feature>
<name>A0ABU0IVA2_9CAUL</name>
<protein>
    <submittedName>
        <fullName evidence="2">Membrane protein</fullName>
    </submittedName>
</protein>
<dbReference type="Pfam" id="PF10003">
    <property type="entry name" value="DUF2244"/>
    <property type="match status" value="1"/>
</dbReference>